<feature type="domain" description="PPIase FKBP-type" evidence="10">
    <location>
        <begin position="180"/>
        <end position="266"/>
    </location>
</feature>
<dbReference type="EMBL" id="BAABHD010000076">
    <property type="protein sequence ID" value="GAA4464388.1"/>
    <property type="molecule type" value="Genomic_DNA"/>
</dbReference>
<evidence type="ECO:0000256" key="9">
    <source>
        <dbReference type="SAM" id="SignalP"/>
    </source>
</evidence>
<name>A0ABP8NBA4_9BACT</name>
<protein>
    <recommendedName>
        <fullName evidence="7">Peptidyl-prolyl cis-trans isomerase</fullName>
        <ecNumber evidence="7">5.2.1.8</ecNumber>
    </recommendedName>
</protein>
<evidence type="ECO:0000256" key="6">
    <source>
        <dbReference type="PROSITE-ProRule" id="PRU00277"/>
    </source>
</evidence>
<gene>
    <name evidence="11" type="primary">mip</name>
    <name evidence="11" type="ORF">GCM10023189_43570</name>
</gene>
<reference evidence="12" key="1">
    <citation type="journal article" date="2019" name="Int. J. Syst. Evol. Microbiol.">
        <title>The Global Catalogue of Microorganisms (GCM) 10K type strain sequencing project: providing services to taxonomists for standard genome sequencing and annotation.</title>
        <authorList>
            <consortium name="The Broad Institute Genomics Platform"/>
            <consortium name="The Broad Institute Genome Sequencing Center for Infectious Disease"/>
            <person name="Wu L."/>
            <person name="Ma J."/>
        </authorList>
    </citation>
    <scope>NUCLEOTIDE SEQUENCE [LARGE SCALE GENOMIC DNA]</scope>
    <source>
        <strain evidence="12">JCM 17927</strain>
    </source>
</reference>
<dbReference type="Gene3D" id="3.10.50.40">
    <property type="match status" value="1"/>
</dbReference>
<keyword evidence="3 9" id="KW-0732">Signal</keyword>
<dbReference type="PANTHER" id="PTHR43811">
    <property type="entry name" value="FKBP-TYPE PEPTIDYL-PROLYL CIS-TRANS ISOMERASE FKPA"/>
    <property type="match status" value="1"/>
</dbReference>
<comment type="catalytic activity">
    <reaction evidence="1 6 7">
        <text>[protein]-peptidylproline (omega=180) = [protein]-peptidylproline (omega=0)</text>
        <dbReference type="Rhea" id="RHEA:16237"/>
        <dbReference type="Rhea" id="RHEA-COMP:10747"/>
        <dbReference type="Rhea" id="RHEA-COMP:10748"/>
        <dbReference type="ChEBI" id="CHEBI:83833"/>
        <dbReference type="ChEBI" id="CHEBI:83834"/>
        <dbReference type="EC" id="5.2.1.8"/>
    </reaction>
</comment>
<dbReference type="InterPro" id="IPR000774">
    <property type="entry name" value="PPIase_FKBP_N"/>
</dbReference>
<feature type="region of interest" description="Disordered" evidence="8">
    <location>
        <begin position="33"/>
        <end position="61"/>
    </location>
</feature>
<dbReference type="InterPro" id="IPR036944">
    <property type="entry name" value="PPIase_FKBP_N_sf"/>
</dbReference>
<organism evidence="11 12">
    <name type="scientific">Nibrella saemangeumensis</name>
    <dbReference type="NCBI Taxonomy" id="1084526"/>
    <lineage>
        <taxon>Bacteria</taxon>
        <taxon>Pseudomonadati</taxon>
        <taxon>Bacteroidota</taxon>
        <taxon>Cytophagia</taxon>
        <taxon>Cytophagales</taxon>
        <taxon>Spirosomataceae</taxon>
        <taxon>Nibrella</taxon>
    </lineage>
</organism>
<accession>A0ABP8NBA4</accession>
<proteinExistence type="inferred from homology"/>
<dbReference type="PRINTS" id="PR01730">
    <property type="entry name" value="INFPOTNTIATR"/>
</dbReference>
<comment type="similarity">
    <text evidence="2 7">Belongs to the FKBP-type PPIase family.</text>
</comment>
<keyword evidence="5 6" id="KW-0413">Isomerase</keyword>
<feature type="signal peptide" evidence="9">
    <location>
        <begin position="1"/>
        <end position="23"/>
    </location>
</feature>
<evidence type="ECO:0000256" key="2">
    <source>
        <dbReference type="ARBA" id="ARBA00006577"/>
    </source>
</evidence>
<dbReference type="PROSITE" id="PS50059">
    <property type="entry name" value="FKBP_PPIASE"/>
    <property type="match status" value="1"/>
</dbReference>
<dbReference type="Proteomes" id="UP001501175">
    <property type="component" value="Unassembled WGS sequence"/>
</dbReference>
<dbReference type="Pfam" id="PF00254">
    <property type="entry name" value="FKBP_C"/>
    <property type="match status" value="1"/>
</dbReference>
<evidence type="ECO:0000313" key="12">
    <source>
        <dbReference type="Proteomes" id="UP001501175"/>
    </source>
</evidence>
<dbReference type="PANTHER" id="PTHR43811:SF19">
    <property type="entry name" value="39 KDA FK506-BINDING NUCLEAR PROTEIN"/>
    <property type="match status" value="1"/>
</dbReference>
<dbReference type="RefSeq" id="WP_345247056.1">
    <property type="nucleotide sequence ID" value="NZ_BAABHD010000076.1"/>
</dbReference>
<dbReference type="SUPFAM" id="SSF54534">
    <property type="entry name" value="FKBP-like"/>
    <property type="match status" value="1"/>
</dbReference>
<evidence type="ECO:0000256" key="1">
    <source>
        <dbReference type="ARBA" id="ARBA00000971"/>
    </source>
</evidence>
<comment type="caution">
    <text evidence="11">The sequence shown here is derived from an EMBL/GenBank/DDBJ whole genome shotgun (WGS) entry which is preliminary data.</text>
</comment>
<dbReference type="NCBIfam" id="NF008602">
    <property type="entry name" value="PRK11570.1"/>
    <property type="match status" value="1"/>
</dbReference>
<evidence type="ECO:0000256" key="8">
    <source>
        <dbReference type="SAM" id="MobiDB-lite"/>
    </source>
</evidence>
<evidence type="ECO:0000256" key="7">
    <source>
        <dbReference type="RuleBase" id="RU003915"/>
    </source>
</evidence>
<keyword evidence="4 6" id="KW-0697">Rotamase</keyword>
<evidence type="ECO:0000313" key="11">
    <source>
        <dbReference type="EMBL" id="GAA4464388.1"/>
    </source>
</evidence>
<feature type="compositionally biased region" description="Low complexity" evidence="8">
    <location>
        <begin position="33"/>
        <end position="58"/>
    </location>
</feature>
<dbReference type="Pfam" id="PF01346">
    <property type="entry name" value="FKBP_N"/>
    <property type="match status" value="1"/>
</dbReference>
<feature type="chain" id="PRO_5046534979" description="Peptidyl-prolyl cis-trans isomerase" evidence="9">
    <location>
        <begin position="24"/>
        <end position="267"/>
    </location>
</feature>
<dbReference type="EC" id="5.2.1.8" evidence="7"/>
<dbReference type="Gene3D" id="1.10.287.460">
    <property type="entry name" value="Peptidyl-prolyl cis-trans isomerase, FKBP-type, N-terminal domain"/>
    <property type="match status" value="1"/>
</dbReference>
<dbReference type="InterPro" id="IPR001179">
    <property type="entry name" value="PPIase_FKBP_dom"/>
</dbReference>
<dbReference type="InterPro" id="IPR008104">
    <property type="entry name" value="INFPOTNTIATR"/>
</dbReference>
<sequence length="267" mass="28234">MTLNQWVKAGLLSAAFVSGSAFLNQTLAQARKPAGAPAARPATPGAPATGQKATPATASSRIATSRDSLSYSIGVSIAQNIKQQGISDLNTEVLARGLQDALKGQKMAMSEELSQQVLMAYMQKQYAAKMEESKKAGDANKKVGDAFLAENKTKPGVVTTASGLQYQIVKEGTGPKPTTTDKVKAHYTGRLLNGKVFDSSVERGQPIEIPVTGVIQGWVEALQLMPVGSKWTLYIPGNLAYGDRGAGGEIGPNETLIFDIELLEIVK</sequence>
<evidence type="ECO:0000256" key="4">
    <source>
        <dbReference type="ARBA" id="ARBA00023110"/>
    </source>
</evidence>
<keyword evidence="12" id="KW-1185">Reference proteome</keyword>
<dbReference type="InterPro" id="IPR046357">
    <property type="entry name" value="PPIase_dom_sf"/>
</dbReference>
<evidence type="ECO:0000256" key="3">
    <source>
        <dbReference type="ARBA" id="ARBA00022729"/>
    </source>
</evidence>
<evidence type="ECO:0000256" key="5">
    <source>
        <dbReference type="ARBA" id="ARBA00023235"/>
    </source>
</evidence>
<evidence type="ECO:0000259" key="10">
    <source>
        <dbReference type="PROSITE" id="PS50059"/>
    </source>
</evidence>